<evidence type="ECO:0000313" key="2">
    <source>
        <dbReference type="Proteomes" id="UP001470230"/>
    </source>
</evidence>
<evidence type="ECO:0000313" key="1">
    <source>
        <dbReference type="EMBL" id="KAK8838422.1"/>
    </source>
</evidence>
<feature type="non-terminal residue" evidence="1">
    <location>
        <position position="125"/>
    </location>
</feature>
<comment type="caution">
    <text evidence="1">The sequence shown here is derived from an EMBL/GenBank/DDBJ whole genome shotgun (WGS) entry which is preliminary data.</text>
</comment>
<keyword evidence="2" id="KW-1185">Reference proteome</keyword>
<reference evidence="1 2" key="1">
    <citation type="submission" date="2024-04" db="EMBL/GenBank/DDBJ databases">
        <title>Tritrichomonas musculus Genome.</title>
        <authorList>
            <person name="Alves-Ferreira E."/>
            <person name="Grigg M."/>
            <person name="Lorenzi H."/>
            <person name="Galac M."/>
        </authorList>
    </citation>
    <scope>NUCLEOTIDE SEQUENCE [LARGE SCALE GENOMIC DNA]</scope>
    <source>
        <strain evidence="1 2">EAF2021</strain>
    </source>
</reference>
<gene>
    <name evidence="1" type="ORF">M9Y10_033048</name>
</gene>
<sequence>MYVINHPNLFNEEAKEILDDLKAMYDSSRNGQRVSKREFNDTVVKFRDLDQYLIDPQDKIPDFSSEEIYKFLSTECGASEFEIHNMTDVINYPNLYGDEIKQVVKEVTDAWDRYYYYKSDDAHAK</sequence>
<proteinExistence type="predicted"/>
<accession>A0ABR2GXX3</accession>
<name>A0ABR2GXX3_9EUKA</name>
<dbReference type="Proteomes" id="UP001470230">
    <property type="component" value="Unassembled WGS sequence"/>
</dbReference>
<organism evidence="1 2">
    <name type="scientific">Tritrichomonas musculus</name>
    <dbReference type="NCBI Taxonomy" id="1915356"/>
    <lineage>
        <taxon>Eukaryota</taxon>
        <taxon>Metamonada</taxon>
        <taxon>Parabasalia</taxon>
        <taxon>Tritrichomonadida</taxon>
        <taxon>Tritrichomonadidae</taxon>
        <taxon>Tritrichomonas</taxon>
    </lineage>
</organism>
<protein>
    <submittedName>
        <fullName evidence="1">Uncharacterized protein</fullName>
    </submittedName>
</protein>
<dbReference type="EMBL" id="JAPFFF010000055">
    <property type="protein sequence ID" value="KAK8838422.1"/>
    <property type="molecule type" value="Genomic_DNA"/>
</dbReference>